<evidence type="ECO:0000313" key="3">
    <source>
        <dbReference type="EMBL" id="PDO10462.1"/>
    </source>
</evidence>
<dbReference type="Pfam" id="PF01370">
    <property type="entry name" value="Epimerase"/>
    <property type="match status" value="1"/>
</dbReference>
<comment type="caution">
    <text evidence="3">The sequence shown here is derived from an EMBL/GenBank/DDBJ whole genome shotgun (WGS) entry which is preliminary data.</text>
</comment>
<evidence type="ECO:0000256" key="1">
    <source>
        <dbReference type="ARBA" id="ARBA00023027"/>
    </source>
</evidence>
<feature type="domain" description="NAD-dependent epimerase/dehydratase" evidence="2">
    <location>
        <begin position="5"/>
        <end position="250"/>
    </location>
</feature>
<dbReference type="InterPro" id="IPR036291">
    <property type="entry name" value="NAD(P)-bd_dom_sf"/>
</dbReference>
<dbReference type="Gene3D" id="3.40.50.720">
    <property type="entry name" value="NAD(P)-binding Rossmann-like Domain"/>
    <property type="match status" value="1"/>
</dbReference>
<protein>
    <submittedName>
        <fullName evidence="3">Epimerase</fullName>
    </submittedName>
</protein>
<dbReference type="AlphaFoldDB" id="A0A2A6E0K1"/>
<evidence type="ECO:0000313" key="4">
    <source>
        <dbReference type="Proteomes" id="UP000243688"/>
    </source>
</evidence>
<sequence>MATRVLVTGGAGFIGSHVVDSLLGDSGKRYEVLVVDNFDPFYDRAVKEKNIAGHRRSDRWAFVEADVRDAARLDRIFAEWRPELVVHLAAKAGVRPSVRNPREYVDVNVVGTMNVLDASVRHGVRKFVFASSSSVYGLNNKVPFSEEDPILRPASPYGATKIAGEALCRSYSRCYGLPAVVLRFFTVYGPRQRPDLAIHKFARHMLNGEPIPVYGDGSTSRDYTYIDDIIAGVRAAMDYEPDGCEIFNLGGDRPVRLIDMIRMLERILGRKAVIDRQPPQVGDVPATWADLGRARRLLGYEPKTPLEEGLRRFVEWLGGSESGNAGVRRETGGSSGWTGE</sequence>
<dbReference type="PRINTS" id="PR01713">
    <property type="entry name" value="NUCEPIMERASE"/>
</dbReference>
<reference evidence="3 4" key="1">
    <citation type="submission" date="2016-12" db="EMBL/GenBank/DDBJ databases">
        <title>Candidatus Reconcilibacillus cellulovorans genome.</title>
        <authorList>
            <person name="Kolinko S."/>
            <person name="Wu Y.-W."/>
            <person name="Tachea F."/>
            <person name="Denzel E."/>
            <person name="Hiras J."/>
            <person name="Baecker N."/>
            <person name="Chan L.J."/>
            <person name="Eichorst S.A."/>
            <person name="Frey D."/>
            <person name="Adams P.D."/>
            <person name="Pray T."/>
            <person name="Tanjore D."/>
            <person name="Petzold C.J."/>
            <person name="Gladden J.M."/>
            <person name="Simmons B.A."/>
            <person name="Singer S.W."/>
        </authorList>
    </citation>
    <scope>NUCLEOTIDE SEQUENCE [LARGE SCALE GENOMIC DNA]</scope>
    <source>
        <strain evidence="3">JTherm</strain>
    </source>
</reference>
<dbReference type="Gene3D" id="3.90.25.10">
    <property type="entry name" value="UDP-galactose 4-epimerase, domain 1"/>
    <property type="match status" value="1"/>
</dbReference>
<gene>
    <name evidence="3" type="ORF">BLM47_06935</name>
</gene>
<organism evidence="3 4">
    <name type="scientific">Candidatus Reconcilbacillus cellulovorans</name>
    <dbReference type="NCBI Taxonomy" id="1906605"/>
    <lineage>
        <taxon>Bacteria</taxon>
        <taxon>Bacillati</taxon>
        <taxon>Bacillota</taxon>
        <taxon>Bacilli</taxon>
        <taxon>Bacillales</taxon>
        <taxon>Paenibacillaceae</taxon>
        <taxon>Candidatus Reconcilbacillus</taxon>
    </lineage>
</organism>
<proteinExistence type="predicted"/>
<dbReference type="Proteomes" id="UP000243688">
    <property type="component" value="Unassembled WGS sequence"/>
</dbReference>
<dbReference type="PANTHER" id="PTHR43574">
    <property type="entry name" value="EPIMERASE-RELATED"/>
    <property type="match status" value="1"/>
</dbReference>
<evidence type="ECO:0000259" key="2">
    <source>
        <dbReference type="Pfam" id="PF01370"/>
    </source>
</evidence>
<dbReference type="EMBL" id="MOXJ01000014">
    <property type="protein sequence ID" value="PDO10462.1"/>
    <property type="molecule type" value="Genomic_DNA"/>
</dbReference>
<keyword evidence="1" id="KW-0520">NAD</keyword>
<dbReference type="SUPFAM" id="SSF51735">
    <property type="entry name" value="NAD(P)-binding Rossmann-fold domains"/>
    <property type="match status" value="1"/>
</dbReference>
<accession>A0A2A6E0K1</accession>
<name>A0A2A6E0K1_9BACL</name>
<dbReference type="InterPro" id="IPR001509">
    <property type="entry name" value="Epimerase_deHydtase"/>
</dbReference>